<reference evidence="1" key="1">
    <citation type="journal article" date="2014" name="Front. Microbiol.">
        <title>High frequency of phylogenetically diverse reductive dehalogenase-homologous genes in deep subseafloor sedimentary metagenomes.</title>
        <authorList>
            <person name="Kawai M."/>
            <person name="Futagami T."/>
            <person name="Toyoda A."/>
            <person name="Takaki Y."/>
            <person name="Nishi S."/>
            <person name="Hori S."/>
            <person name="Arai W."/>
            <person name="Tsubouchi T."/>
            <person name="Morono Y."/>
            <person name="Uchiyama I."/>
            <person name="Ito T."/>
            <person name="Fujiyama A."/>
            <person name="Inagaki F."/>
            <person name="Takami H."/>
        </authorList>
    </citation>
    <scope>NUCLEOTIDE SEQUENCE</scope>
    <source>
        <strain evidence="1">Expedition CK06-06</strain>
    </source>
</reference>
<name>X0XZP2_9ZZZZ</name>
<dbReference type="EMBL" id="BARS01040928">
    <property type="protein sequence ID" value="GAG40632.1"/>
    <property type="molecule type" value="Genomic_DNA"/>
</dbReference>
<dbReference type="AlphaFoldDB" id="X0XZP2"/>
<gene>
    <name evidence="1" type="ORF">S01H1_62319</name>
</gene>
<comment type="caution">
    <text evidence="1">The sequence shown here is derived from an EMBL/GenBank/DDBJ whole genome shotgun (WGS) entry which is preliminary data.</text>
</comment>
<organism evidence="1">
    <name type="scientific">marine sediment metagenome</name>
    <dbReference type="NCBI Taxonomy" id="412755"/>
    <lineage>
        <taxon>unclassified sequences</taxon>
        <taxon>metagenomes</taxon>
        <taxon>ecological metagenomes</taxon>
    </lineage>
</organism>
<sequence length="75" mass="8626">MWKVIYIAKDILLAQNLEKILKERGIATILNQLEVEKDDLNGNIEILVPKCETQEAVDLINQSLIYDDDLLDDIE</sequence>
<protein>
    <recommendedName>
        <fullName evidence="2">DUF2007 domain-containing protein</fullName>
    </recommendedName>
</protein>
<evidence type="ECO:0000313" key="1">
    <source>
        <dbReference type="EMBL" id="GAG40632.1"/>
    </source>
</evidence>
<evidence type="ECO:0008006" key="2">
    <source>
        <dbReference type="Google" id="ProtNLM"/>
    </source>
</evidence>
<accession>X0XZP2</accession>
<proteinExistence type="predicted"/>